<protein>
    <submittedName>
        <fullName evidence="1">Uncharacterized protein</fullName>
    </submittedName>
</protein>
<dbReference type="AlphaFoldDB" id="A0A451BKW1"/>
<reference evidence="1" key="1">
    <citation type="submission" date="2019-02" db="EMBL/GenBank/DDBJ databases">
        <authorList>
            <person name="Gruber-Vodicka R. H."/>
            <person name="Seah K. B. B."/>
        </authorList>
    </citation>
    <scope>NUCLEOTIDE SEQUENCE</scope>
    <source>
        <strain evidence="1">BECK_S127</strain>
    </source>
</reference>
<accession>A0A451BKW1</accession>
<proteinExistence type="predicted"/>
<name>A0A451BKW1_9GAMM</name>
<sequence length="85" mass="9107">MGDFFLIFPHSDLGGFIESSIDPSAHGFALYREPVCVVNQSVQDGIGQGCLSDVVMPKVNGKLTGDQGGARTVTIFDDLSMRSTR</sequence>
<organism evidence="1">
    <name type="scientific">Candidatus Kentrum sp. SD</name>
    <dbReference type="NCBI Taxonomy" id="2126332"/>
    <lineage>
        <taxon>Bacteria</taxon>
        <taxon>Pseudomonadati</taxon>
        <taxon>Pseudomonadota</taxon>
        <taxon>Gammaproteobacteria</taxon>
        <taxon>Candidatus Kentrum</taxon>
    </lineage>
</organism>
<evidence type="ECO:0000313" key="1">
    <source>
        <dbReference type="EMBL" id="VFK78935.1"/>
    </source>
</evidence>
<dbReference type="EMBL" id="CAADHB010000030">
    <property type="protein sequence ID" value="VFK78935.1"/>
    <property type="molecule type" value="Genomic_DNA"/>
</dbReference>
<gene>
    <name evidence="1" type="ORF">BECKSD772D_GA0070982_10304</name>
</gene>